<proteinExistence type="predicted"/>
<evidence type="ECO:0000313" key="2">
    <source>
        <dbReference type="Proteomes" id="UP000324222"/>
    </source>
</evidence>
<name>A0A5B7E6F1_PORTR</name>
<reference evidence="1 2" key="1">
    <citation type="submission" date="2019-05" db="EMBL/GenBank/DDBJ databases">
        <title>Another draft genome of Portunus trituberculatus and its Hox gene families provides insights of decapod evolution.</title>
        <authorList>
            <person name="Jeong J.-H."/>
            <person name="Song I."/>
            <person name="Kim S."/>
            <person name="Choi T."/>
            <person name="Kim D."/>
            <person name="Ryu S."/>
            <person name="Kim W."/>
        </authorList>
    </citation>
    <scope>NUCLEOTIDE SEQUENCE [LARGE SCALE GENOMIC DNA]</scope>
    <source>
        <tissue evidence="1">Muscle</tissue>
    </source>
</reference>
<evidence type="ECO:0000313" key="1">
    <source>
        <dbReference type="EMBL" id="MPC29590.1"/>
    </source>
</evidence>
<comment type="caution">
    <text evidence="1">The sequence shown here is derived from an EMBL/GenBank/DDBJ whole genome shotgun (WGS) entry which is preliminary data.</text>
</comment>
<organism evidence="1 2">
    <name type="scientific">Portunus trituberculatus</name>
    <name type="common">Swimming crab</name>
    <name type="synonym">Neptunus trituberculatus</name>
    <dbReference type="NCBI Taxonomy" id="210409"/>
    <lineage>
        <taxon>Eukaryota</taxon>
        <taxon>Metazoa</taxon>
        <taxon>Ecdysozoa</taxon>
        <taxon>Arthropoda</taxon>
        <taxon>Crustacea</taxon>
        <taxon>Multicrustacea</taxon>
        <taxon>Malacostraca</taxon>
        <taxon>Eumalacostraca</taxon>
        <taxon>Eucarida</taxon>
        <taxon>Decapoda</taxon>
        <taxon>Pleocyemata</taxon>
        <taxon>Brachyura</taxon>
        <taxon>Eubrachyura</taxon>
        <taxon>Portunoidea</taxon>
        <taxon>Portunidae</taxon>
        <taxon>Portuninae</taxon>
        <taxon>Portunus</taxon>
    </lineage>
</organism>
<dbReference type="Proteomes" id="UP000324222">
    <property type="component" value="Unassembled WGS sequence"/>
</dbReference>
<accession>A0A5B7E6F1</accession>
<sequence length="146" mass="15572">MGKVTIASSPVNKLHEVVNMASGPMSDAGLGTTTQLNTQRFTTQELALSEACALPWATTPPHSRCLPICNTGRPIAALLLRLCCPVASSLPVMIPQPGPYHPTRQANTVLQQRCPCLAGRHTRGCWSVWTKAVPGQARHSPRAGQA</sequence>
<keyword evidence="2" id="KW-1185">Reference proteome</keyword>
<dbReference type="AlphaFoldDB" id="A0A5B7E6F1"/>
<protein>
    <submittedName>
        <fullName evidence="1">Uncharacterized protein</fullName>
    </submittedName>
</protein>
<gene>
    <name evidence="1" type="ORF">E2C01_022831</name>
</gene>
<dbReference type="EMBL" id="VSRR010002097">
    <property type="protein sequence ID" value="MPC29590.1"/>
    <property type="molecule type" value="Genomic_DNA"/>
</dbReference>